<feature type="compositionally biased region" description="Basic residues" evidence="1">
    <location>
        <begin position="313"/>
        <end position="325"/>
    </location>
</feature>
<evidence type="ECO:0000313" key="4">
    <source>
        <dbReference type="EMBL" id="ROW09595.1"/>
    </source>
</evidence>
<dbReference type="PANTHER" id="PTHR35393:SF1">
    <property type="entry name" value="SNOAL-LIKE DOMAIN-CONTAINING PROTEIN"/>
    <property type="match status" value="1"/>
</dbReference>
<dbReference type="EMBL" id="LKEA01000004">
    <property type="protein sequence ID" value="ROW09595.1"/>
    <property type="molecule type" value="Genomic_DNA"/>
</dbReference>
<feature type="compositionally biased region" description="Basic and acidic residues" evidence="1">
    <location>
        <begin position="133"/>
        <end position="144"/>
    </location>
</feature>
<sequence>MENPKHEIQHVVRSLCQGTTDEQRRTLDRYFTPDAEFVHPFCVAPRFRRGALRHIPLLNKLSSRDVVRGVYQWYRMLSPKVEMEFDAVLLDRARDKIFLDIRQNFSIWFIPWYHARVRLVTVLDLVACDPSRHDDGEPRAIKQDGEEDDDDDDDDEDDDNDDNEEEQEKSSALPGSYPGVNNNHHPARSHHHRRPAHALWRIARQEDLYQVNEYLKFVGPFWWCLWRVLWFPFQLGATAVCVLLSLFVALSPWAFQKDPAAGGVEAAATAGTAAAAAAIGQAEVYYDDAGARHGKSGGARGGSNRSRGPVTPPRKHSKARKKSTR</sequence>
<evidence type="ECO:0000256" key="2">
    <source>
        <dbReference type="SAM" id="Phobius"/>
    </source>
</evidence>
<proteinExistence type="predicted"/>
<dbReference type="STRING" id="356882.A0A423X171"/>
<evidence type="ECO:0000313" key="5">
    <source>
        <dbReference type="Proteomes" id="UP000283895"/>
    </source>
</evidence>
<evidence type="ECO:0000256" key="1">
    <source>
        <dbReference type="SAM" id="MobiDB-lite"/>
    </source>
</evidence>
<dbReference type="AlphaFoldDB" id="A0A423X171"/>
<protein>
    <recommendedName>
        <fullName evidence="3">SigF-like NTF2-like domain-containing protein</fullName>
    </recommendedName>
</protein>
<keyword evidence="2" id="KW-0472">Membrane</keyword>
<name>A0A423X171_9PEZI</name>
<comment type="caution">
    <text evidence="4">The sequence shown here is derived from an EMBL/GenBank/DDBJ whole genome shotgun (WGS) entry which is preliminary data.</text>
</comment>
<feature type="region of interest" description="Disordered" evidence="1">
    <location>
        <begin position="291"/>
        <end position="325"/>
    </location>
</feature>
<gene>
    <name evidence="4" type="ORF">VMCG_02552</name>
</gene>
<feature type="domain" description="SigF-like NTF2-like" evidence="3">
    <location>
        <begin position="1"/>
        <end position="129"/>
    </location>
</feature>
<dbReference type="InterPro" id="IPR057514">
    <property type="entry name" value="NTF2_SigF"/>
</dbReference>
<accession>A0A423X171</accession>
<dbReference type="Proteomes" id="UP000283895">
    <property type="component" value="Unassembled WGS sequence"/>
</dbReference>
<dbReference type="Pfam" id="PF24840">
    <property type="entry name" value="NTF2_SigF"/>
    <property type="match status" value="1"/>
</dbReference>
<feature type="compositionally biased region" description="Acidic residues" evidence="1">
    <location>
        <begin position="145"/>
        <end position="167"/>
    </location>
</feature>
<keyword evidence="5" id="KW-1185">Reference proteome</keyword>
<dbReference type="PANTHER" id="PTHR35393">
    <property type="entry name" value="CHROMOSOME 1, WHOLE GENOME SHOTGUN SEQUENCE"/>
    <property type="match status" value="1"/>
</dbReference>
<feature type="region of interest" description="Disordered" evidence="1">
    <location>
        <begin position="133"/>
        <end position="190"/>
    </location>
</feature>
<feature type="transmembrane region" description="Helical" evidence="2">
    <location>
        <begin position="229"/>
        <end position="250"/>
    </location>
</feature>
<keyword evidence="2" id="KW-1133">Transmembrane helix</keyword>
<evidence type="ECO:0000259" key="3">
    <source>
        <dbReference type="Pfam" id="PF24840"/>
    </source>
</evidence>
<reference evidence="4 5" key="1">
    <citation type="submission" date="2015-09" db="EMBL/GenBank/DDBJ databases">
        <title>Host preference determinants of Valsa canker pathogens revealed by comparative genomics.</title>
        <authorList>
            <person name="Yin Z."/>
            <person name="Huang L."/>
        </authorList>
    </citation>
    <scope>NUCLEOTIDE SEQUENCE [LARGE SCALE GENOMIC DNA]</scope>
    <source>
        <strain evidence="4 5">03-1</strain>
    </source>
</reference>
<keyword evidence="2" id="KW-0812">Transmembrane</keyword>
<dbReference type="OrthoDB" id="2344312at2759"/>
<organism evidence="4 5">
    <name type="scientific">Cytospora schulzeri</name>
    <dbReference type="NCBI Taxonomy" id="448051"/>
    <lineage>
        <taxon>Eukaryota</taxon>
        <taxon>Fungi</taxon>
        <taxon>Dikarya</taxon>
        <taxon>Ascomycota</taxon>
        <taxon>Pezizomycotina</taxon>
        <taxon>Sordariomycetes</taxon>
        <taxon>Sordariomycetidae</taxon>
        <taxon>Diaporthales</taxon>
        <taxon>Cytosporaceae</taxon>
        <taxon>Cytospora</taxon>
    </lineage>
</organism>